<proteinExistence type="predicted"/>
<name>A0AAD3S5P6_NEPGR</name>
<protein>
    <submittedName>
        <fullName evidence="2">Uncharacterized protein</fullName>
    </submittedName>
</protein>
<gene>
    <name evidence="2" type="ORF">Nepgr_006740</name>
</gene>
<keyword evidence="1" id="KW-1133">Transmembrane helix</keyword>
<comment type="caution">
    <text evidence="2">The sequence shown here is derived from an EMBL/GenBank/DDBJ whole genome shotgun (WGS) entry which is preliminary data.</text>
</comment>
<dbReference type="Proteomes" id="UP001279734">
    <property type="component" value="Unassembled WGS sequence"/>
</dbReference>
<dbReference type="AlphaFoldDB" id="A0AAD3S5P6"/>
<organism evidence="2 3">
    <name type="scientific">Nepenthes gracilis</name>
    <name type="common">Slender pitcher plant</name>
    <dbReference type="NCBI Taxonomy" id="150966"/>
    <lineage>
        <taxon>Eukaryota</taxon>
        <taxon>Viridiplantae</taxon>
        <taxon>Streptophyta</taxon>
        <taxon>Embryophyta</taxon>
        <taxon>Tracheophyta</taxon>
        <taxon>Spermatophyta</taxon>
        <taxon>Magnoliopsida</taxon>
        <taxon>eudicotyledons</taxon>
        <taxon>Gunneridae</taxon>
        <taxon>Pentapetalae</taxon>
        <taxon>Caryophyllales</taxon>
        <taxon>Nepenthaceae</taxon>
        <taxon>Nepenthes</taxon>
    </lineage>
</organism>
<evidence type="ECO:0000313" key="3">
    <source>
        <dbReference type="Proteomes" id="UP001279734"/>
    </source>
</evidence>
<evidence type="ECO:0000313" key="2">
    <source>
        <dbReference type="EMBL" id="GMH04900.1"/>
    </source>
</evidence>
<reference evidence="2" key="1">
    <citation type="submission" date="2023-05" db="EMBL/GenBank/DDBJ databases">
        <title>Nepenthes gracilis genome sequencing.</title>
        <authorList>
            <person name="Fukushima K."/>
        </authorList>
    </citation>
    <scope>NUCLEOTIDE SEQUENCE</scope>
    <source>
        <strain evidence="2">SING2019-196</strain>
    </source>
</reference>
<accession>A0AAD3S5P6</accession>
<feature type="transmembrane region" description="Helical" evidence="1">
    <location>
        <begin position="336"/>
        <end position="362"/>
    </location>
</feature>
<sequence>MTQPEVYSPAALEYVNPKGDDACIGPWPRLEDHTSCVVERLLSKGDSSKSLPGSKVQLLRNPTADPICPMDVAQHEPNCSILIEALPCTVAPGDPCAFPEKDVPASTCVLTDTSPPNPPGLLHPMIGTSIRSSLSFGRLHQDIASLLHEHGICHAEYTAAPTQAKQHPNTHCHIRPWAKPYYNFAAAPHGQQPSGQQPRFHFLGLLEIGLLSVQSVAWCSVRSKEAAQSESPGSTSTGPVIEAESAGIQVNSCSLPASANCTFFSGYCHPVFNAAGLQQNAVKLDTIAVDQNSGLAVFFFAPGVPCGLAAVGLLLLASCCAALLNVEAAGRLGGLLSLIIFFFVGVVMQCMCCLLTLAGNIWPSGGVIPLQMAPVGISPGLELEFGVVLQFGHAVSWVDVLIYMEYACFACCRG</sequence>
<keyword evidence="3" id="KW-1185">Reference proteome</keyword>
<evidence type="ECO:0000256" key="1">
    <source>
        <dbReference type="SAM" id="Phobius"/>
    </source>
</evidence>
<keyword evidence="1" id="KW-0812">Transmembrane</keyword>
<feature type="transmembrane region" description="Helical" evidence="1">
    <location>
        <begin position="295"/>
        <end position="324"/>
    </location>
</feature>
<dbReference type="EMBL" id="BSYO01000005">
    <property type="protein sequence ID" value="GMH04900.1"/>
    <property type="molecule type" value="Genomic_DNA"/>
</dbReference>
<keyword evidence="1" id="KW-0472">Membrane</keyword>